<gene>
    <name evidence="1" type="ORF">H7K45_16785</name>
</gene>
<dbReference type="RefSeq" id="WP_263996945.1">
    <property type="nucleotide sequence ID" value="NZ_JACKVK010000008.1"/>
</dbReference>
<reference evidence="1" key="2">
    <citation type="journal article" date="2022" name="BMC Genomics">
        <title>Comparative genome analysis of mycobacteria focusing on tRNA and non-coding RNA.</title>
        <authorList>
            <person name="Behra P.R.K."/>
            <person name="Pettersson B.M.F."/>
            <person name="Ramesh M."/>
            <person name="Das S."/>
            <person name="Dasgupta S."/>
            <person name="Kirsebom L.A."/>
        </authorList>
    </citation>
    <scope>NUCLEOTIDE SEQUENCE</scope>
    <source>
        <strain evidence="1">DSM 44838</strain>
    </source>
</reference>
<organism evidence="1 2">
    <name type="scientific">Mycobacterium yunnanensis</name>
    <dbReference type="NCBI Taxonomy" id="368477"/>
    <lineage>
        <taxon>Bacteria</taxon>
        <taxon>Bacillati</taxon>
        <taxon>Actinomycetota</taxon>
        <taxon>Actinomycetes</taxon>
        <taxon>Mycobacteriales</taxon>
        <taxon>Mycobacteriaceae</taxon>
        <taxon>Mycobacterium</taxon>
    </lineage>
</organism>
<dbReference type="EMBL" id="JACKVK010000008">
    <property type="protein sequence ID" value="MCV7422208.1"/>
    <property type="molecule type" value="Genomic_DNA"/>
</dbReference>
<comment type="caution">
    <text evidence="1">The sequence shown here is derived from an EMBL/GenBank/DDBJ whole genome shotgun (WGS) entry which is preliminary data.</text>
</comment>
<evidence type="ECO:0000313" key="2">
    <source>
        <dbReference type="Proteomes" id="UP001141629"/>
    </source>
</evidence>
<name>A0A9X2Z252_9MYCO</name>
<reference evidence="1" key="1">
    <citation type="submission" date="2020-07" db="EMBL/GenBank/DDBJ databases">
        <authorList>
            <person name="Pettersson B.M.F."/>
            <person name="Behra P.R.K."/>
            <person name="Ramesh M."/>
            <person name="Das S."/>
            <person name="Dasgupta S."/>
            <person name="Kirsebom L.A."/>
        </authorList>
    </citation>
    <scope>NUCLEOTIDE SEQUENCE</scope>
    <source>
        <strain evidence="1">DSM 44838</strain>
    </source>
</reference>
<sequence>MKKSTLLAAAFTGFGAVVVLAPTAVANPRISVPFVPVPVALEPPPSEPR</sequence>
<dbReference type="Proteomes" id="UP001141629">
    <property type="component" value="Unassembled WGS sequence"/>
</dbReference>
<protein>
    <submittedName>
        <fullName evidence="1">Uncharacterized protein</fullName>
    </submittedName>
</protein>
<accession>A0A9X2Z252</accession>
<keyword evidence="2" id="KW-1185">Reference proteome</keyword>
<evidence type="ECO:0000313" key="1">
    <source>
        <dbReference type="EMBL" id="MCV7422208.1"/>
    </source>
</evidence>
<dbReference type="AlphaFoldDB" id="A0A9X2Z252"/>
<proteinExistence type="predicted"/>